<dbReference type="Proteomes" id="UP000887565">
    <property type="component" value="Unplaced"/>
</dbReference>
<name>A0A915J8Y5_ROMCU</name>
<evidence type="ECO:0000313" key="2">
    <source>
        <dbReference type="Proteomes" id="UP000887565"/>
    </source>
</evidence>
<evidence type="ECO:0000313" key="3">
    <source>
        <dbReference type="WBParaSite" id="nRc.2.0.1.t22938-RA"/>
    </source>
</evidence>
<protein>
    <submittedName>
        <fullName evidence="3">Uncharacterized protein</fullName>
    </submittedName>
</protein>
<feature type="compositionally biased region" description="Polar residues" evidence="1">
    <location>
        <begin position="165"/>
        <end position="181"/>
    </location>
</feature>
<feature type="region of interest" description="Disordered" evidence="1">
    <location>
        <begin position="165"/>
        <end position="188"/>
    </location>
</feature>
<reference evidence="3" key="1">
    <citation type="submission" date="2022-11" db="UniProtKB">
        <authorList>
            <consortium name="WormBaseParasite"/>
        </authorList>
    </citation>
    <scope>IDENTIFICATION</scope>
</reference>
<dbReference type="WBParaSite" id="nRc.2.0.1.t22938-RA">
    <property type="protein sequence ID" value="nRc.2.0.1.t22938-RA"/>
    <property type="gene ID" value="nRc.2.0.1.g22938"/>
</dbReference>
<organism evidence="2 3">
    <name type="scientific">Romanomermis culicivorax</name>
    <name type="common">Nematode worm</name>
    <dbReference type="NCBI Taxonomy" id="13658"/>
    <lineage>
        <taxon>Eukaryota</taxon>
        <taxon>Metazoa</taxon>
        <taxon>Ecdysozoa</taxon>
        <taxon>Nematoda</taxon>
        <taxon>Enoplea</taxon>
        <taxon>Dorylaimia</taxon>
        <taxon>Mermithida</taxon>
        <taxon>Mermithoidea</taxon>
        <taxon>Mermithidae</taxon>
        <taxon>Romanomermis</taxon>
    </lineage>
</organism>
<sequence>MYNCWAVQTQGNNTSYYTAPTECNPIHPQSIQLPSGFYPLFPRDSKPLEDDGYSKDSDPDEIQDVQIPDWENIGKDILENLKAGGSYWDLDGFETLMLGLGYPMMEDAQPTDYPTAYALGNLLQLKPELVSKSFHERMLALDMPGYMLSYTPAGELVSKVPLSRPSTSQTVQAGGSGQVKTQRQEPAPVVKGQQPALDTAATQAAVVVVMVPLPTQPAVAALTPVAQVQQLAEPEPEVVTIMQTVPRAPAVLPAKIKQLLPKTQNSDFESSSEEDEEEEGEILESESQTVEEKDSMEAKTQQQETEEEKIQTQIDEAATKMWGIDAKKG</sequence>
<keyword evidence="2" id="KW-1185">Reference proteome</keyword>
<feature type="region of interest" description="Disordered" evidence="1">
    <location>
        <begin position="262"/>
        <end position="329"/>
    </location>
</feature>
<proteinExistence type="predicted"/>
<feature type="compositionally biased region" description="Acidic residues" evidence="1">
    <location>
        <begin position="270"/>
        <end position="284"/>
    </location>
</feature>
<evidence type="ECO:0000256" key="1">
    <source>
        <dbReference type="SAM" id="MobiDB-lite"/>
    </source>
</evidence>
<accession>A0A915J8Y5</accession>
<dbReference type="AlphaFoldDB" id="A0A915J8Y5"/>